<dbReference type="Proteomes" id="UP000183567">
    <property type="component" value="Unassembled WGS sequence"/>
</dbReference>
<dbReference type="OrthoDB" id="341421at2759"/>
<dbReference type="AlphaFoldDB" id="A0A1J8QF39"/>
<name>A0A1J8QF39_9AGAM</name>
<evidence type="ECO:0000313" key="3">
    <source>
        <dbReference type="Proteomes" id="UP000183567"/>
    </source>
</evidence>
<organism evidence="2 3">
    <name type="scientific">Rhizopogon vesiculosus</name>
    <dbReference type="NCBI Taxonomy" id="180088"/>
    <lineage>
        <taxon>Eukaryota</taxon>
        <taxon>Fungi</taxon>
        <taxon>Dikarya</taxon>
        <taxon>Basidiomycota</taxon>
        <taxon>Agaricomycotina</taxon>
        <taxon>Agaricomycetes</taxon>
        <taxon>Agaricomycetidae</taxon>
        <taxon>Boletales</taxon>
        <taxon>Suillineae</taxon>
        <taxon>Rhizopogonaceae</taxon>
        <taxon>Rhizopogon</taxon>
    </lineage>
</organism>
<dbReference type="STRING" id="180088.A0A1J8QF39"/>
<keyword evidence="3" id="KW-1185">Reference proteome</keyword>
<dbReference type="Pfam" id="PF26632">
    <property type="entry name" value="DUF8205"/>
    <property type="match status" value="1"/>
</dbReference>
<accession>A0A1J8QF39</accession>
<feature type="domain" description="DUF8205" evidence="1">
    <location>
        <begin position="24"/>
        <end position="165"/>
    </location>
</feature>
<protein>
    <recommendedName>
        <fullName evidence="1">DUF8205 domain-containing protein</fullName>
    </recommendedName>
</protein>
<dbReference type="EMBL" id="LVVM01004786">
    <property type="protein sequence ID" value="OJA12209.1"/>
    <property type="molecule type" value="Genomic_DNA"/>
</dbReference>
<evidence type="ECO:0000259" key="1">
    <source>
        <dbReference type="Pfam" id="PF26632"/>
    </source>
</evidence>
<sequence>MALLRVGVVCDCSMFDNNPRLGFDVPFLARVDVAIELSDIADFSGFFFDDGAVGERIQGMMQVNAITTMQGPLFPKSRVPAWCDARARGNVEGFAKYPVGILEFVNCVDKEACFIRIELPIHLEHVDLARKHLSFKFDSALTGIQVEKPVNAGTCLEYINSHIRKN</sequence>
<reference evidence="2 3" key="1">
    <citation type="submission" date="2016-03" db="EMBL/GenBank/DDBJ databases">
        <title>Comparative genomics of the ectomycorrhizal sister species Rhizopogon vinicolor and Rhizopogon vesiculosus (Basidiomycota: Boletales) reveals a divergence of the mating type B locus.</title>
        <authorList>
            <person name="Mujic A.B."/>
            <person name="Kuo A."/>
            <person name="Tritt A."/>
            <person name="Lipzen A."/>
            <person name="Chen C."/>
            <person name="Johnson J."/>
            <person name="Sharma A."/>
            <person name="Barry K."/>
            <person name="Grigoriev I.V."/>
            <person name="Spatafora J.W."/>
        </authorList>
    </citation>
    <scope>NUCLEOTIDE SEQUENCE [LARGE SCALE GENOMIC DNA]</scope>
    <source>
        <strain evidence="2 3">AM-OR11-056</strain>
    </source>
</reference>
<dbReference type="InterPro" id="IPR058518">
    <property type="entry name" value="DUF8205"/>
</dbReference>
<gene>
    <name evidence="2" type="ORF">AZE42_09563</name>
</gene>
<proteinExistence type="predicted"/>
<comment type="caution">
    <text evidence="2">The sequence shown here is derived from an EMBL/GenBank/DDBJ whole genome shotgun (WGS) entry which is preliminary data.</text>
</comment>
<evidence type="ECO:0000313" key="2">
    <source>
        <dbReference type="EMBL" id="OJA12209.1"/>
    </source>
</evidence>